<feature type="domain" description="Timeless N-terminal" evidence="9">
    <location>
        <begin position="42"/>
        <end position="308"/>
    </location>
</feature>
<keyword evidence="11" id="KW-1185">Reference proteome</keyword>
<proteinExistence type="inferred from homology"/>
<keyword evidence="7" id="KW-0131">Cell cycle</keyword>
<dbReference type="GO" id="GO:0051321">
    <property type="term" value="P:meiotic cell cycle"/>
    <property type="evidence" value="ECO:0007669"/>
    <property type="project" value="UniProtKB-KW"/>
</dbReference>
<keyword evidence="6" id="KW-0469">Meiosis</keyword>
<evidence type="ECO:0000256" key="2">
    <source>
        <dbReference type="ARBA" id="ARBA00008174"/>
    </source>
</evidence>
<evidence type="ECO:0000256" key="1">
    <source>
        <dbReference type="ARBA" id="ARBA00004123"/>
    </source>
</evidence>
<dbReference type="GO" id="GO:0003677">
    <property type="term" value="F:DNA binding"/>
    <property type="evidence" value="ECO:0007669"/>
    <property type="project" value="TreeGrafter"/>
</dbReference>
<dbReference type="InterPro" id="IPR044998">
    <property type="entry name" value="Timeless"/>
</dbReference>
<feature type="region of interest" description="Disordered" evidence="8">
    <location>
        <begin position="875"/>
        <end position="1055"/>
    </location>
</feature>
<feature type="region of interest" description="Disordered" evidence="8">
    <location>
        <begin position="557"/>
        <end position="584"/>
    </location>
</feature>
<dbReference type="EMBL" id="JAVHNQ010000007">
    <property type="protein sequence ID" value="KAK6341757.1"/>
    <property type="molecule type" value="Genomic_DNA"/>
</dbReference>
<evidence type="ECO:0000256" key="4">
    <source>
        <dbReference type="ARBA" id="ARBA00022880"/>
    </source>
</evidence>
<evidence type="ECO:0000256" key="8">
    <source>
        <dbReference type="SAM" id="MobiDB-lite"/>
    </source>
</evidence>
<feature type="compositionally biased region" description="Basic and acidic residues" evidence="8">
    <location>
        <begin position="966"/>
        <end position="983"/>
    </location>
</feature>
<feature type="compositionally biased region" description="Basic and acidic residues" evidence="8">
    <location>
        <begin position="561"/>
        <end position="573"/>
    </location>
</feature>
<keyword evidence="4" id="KW-0236">DNA replication inhibitor</keyword>
<evidence type="ECO:0000256" key="6">
    <source>
        <dbReference type="ARBA" id="ARBA00023254"/>
    </source>
</evidence>
<evidence type="ECO:0000256" key="5">
    <source>
        <dbReference type="ARBA" id="ARBA00023242"/>
    </source>
</evidence>
<name>A0AAV9UJ25_9PEZI</name>
<dbReference type="GO" id="GO:0000076">
    <property type="term" value="P:DNA replication checkpoint signaling"/>
    <property type="evidence" value="ECO:0007669"/>
    <property type="project" value="TreeGrafter"/>
</dbReference>
<dbReference type="AlphaFoldDB" id="A0AAV9UJ25"/>
<reference evidence="10 11" key="1">
    <citation type="submission" date="2019-10" db="EMBL/GenBank/DDBJ databases">
        <authorList>
            <person name="Palmer J.M."/>
        </authorList>
    </citation>
    <scope>NUCLEOTIDE SEQUENCE [LARGE SCALE GENOMIC DNA]</scope>
    <source>
        <strain evidence="10 11">TWF696</strain>
    </source>
</reference>
<dbReference type="PANTHER" id="PTHR22940">
    <property type="entry name" value="TIMEOUT/TIMELESS-2"/>
    <property type="match status" value="1"/>
</dbReference>
<evidence type="ECO:0000313" key="10">
    <source>
        <dbReference type="EMBL" id="KAK6341757.1"/>
    </source>
</evidence>
<dbReference type="InterPro" id="IPR006906">
    <property type="entry name" value="Timeless_N"/>
</dbReference>
<evidence type="ECO:0000259" key="9">
    <source>
        <dbReference type="Pfam" id="PF04821"/>
    </source>
</evidence>
<dbReference type="Proteomes" id="UP001375240">
    <property type="component" value="Unassembled WGS sequence"/>
</dbReference>
<evidence type="ECO:0000313" key="11">
    <source>
        <dbReference type="Proteomes" id="UP001375240"/>
    </source>
</evidence>
<comment type="caution">
    <text evidence="10">The sequence shown here is derived from an EMBL/GenBank/DDBJ whole genome shotgun (WGS) entry which is preliminary data.</text>
</comment>
<keyword evidence="5" id="KW-0539">Nucleus</keyword>
<dbReference type="GO" id="GO:0006281">
    <property type="term" value="P:DNA repair"/>
    <property type="evidence" value="ECO:0007669"/>
    <property type="project" value="TreeGrafter"/>
</dbReference>
<feature type="compositionally biased region" description="Basic residues" evidence="8">
    <location>
        <begin position="1002"/>
        <end position="1011"/>
    </location>
</feature>
<dbReference type="PANTHER" id="PTHR22940:SF4">
    <property type="entry name" value="PROTEIN TIMELESS HOMOLOG"/>
    <property type="match status" value="1"/>
</dbReference>
<comment type="subcellular location">
    <subcellularLocation>
        <location evidence="1">Nucleus</location>
    </subcellularLocation>
</comment>
<evidence type="ECO:0000256" key="3">
    <source>
        <dbReference type="ARBA" id="ARBA00021529"/>
    </source>
</evidence>
<comment type="similarity">
    <text evidence="2">Belongs to the timeless family.</text>
</comment>
<feature type="compositionally biased region" description="Basic and acidic residues" evidence="8">
    <location>
        <begin position="932"/>
        <end position="950"/>
    </location>
</feature>
<feature type="compositionally biased region" description="Basic residues" evidence="8">
    <location>
        <begin position="908"/>
        <end position="918"/>
    </location>
</feature>
<accession>A0AAV9UJ25</accession>
<organism evidence="10 11">
    <name type="scientific">Orbilia brochopaga</name>
    <dbReference type="NCBI Taxonomy" id="3140254"/>
    <lineage>
        <taxon>Eukaryota</taxon>
        <taxon>Fungi</taxon>
        <taxon>Dikarya</taxon>
        <taxon>Ascomycota</taxon>
        <taxon>Pezizomycotina</taxon>
        <taxon>Orbiliomycetes</taxon>
        <taxon>Orbiliales</taxon>
        <taxon>Orbiliaceae</taxon>
        <taxon>Orbilia</taxon>
    </lineage>
</organism>
<dbReference type="GO" id="GO:0031298">
    <property type="term" value="C:replication fork protection complex"/>
    <property type="evidence" value="ECO:0007669"/>
    <property type="project" value="TreeGrafter"/>
</dbReference>
<sequence>MMSDYISAQGVGSETIDPMINGRIRWLVSALGGPSADNPEIYVLGDDVLGCLRDIKRWLRGYDEKLNRLDVARCISETSMVKVDLMEILFHCFSKDEAGYLQQNRISLACVELLVPLTWRLDKTEFTMTLNHHRHIATLRRSQISYKQAILTHRSKSILKACCMNALPAMATPPSERTPRDDGIIRLILYFIRNVLQIESTEEGNSDVWEDVSRSSTLESFEIQGIFDFLLSVVAGIPEAFEQQDVVVLEVIFHMIQGIDCEQLPTAIPGNEPSHHKLLSEMLQREDGSKGAPKLKSRHNRFGTTVVVQKESGQRAVLAGHGALVDEETGLRKLDTTKKWRKPHYTGRKQVGLFGADVSLSFSAQCSLRKFLINVLHSGFSALFQSVRKAIERDSERVVGTTHSTQLFYVGSAMIEFFRSSIRNAGETTGTDDLGFGELSALLHAETFIVLFKHMRECLELKAWDDLRAGCLYFTQILLLVTEMMQSENTEEKSVAENTLSRLFYEETLQELIVAVLRSGRKQSVQYLDTVTEMTHVYLRSLEKYSKSHADMVVKSKRTTGPRDAEKDHHGSDDDAEGSTQSHPTEKQFDFLKCESKFLSQSSLESFLDFLGYYRELQPSQIKRCIAFLHRVFVKRETTVGLFRARTILLLHRLAKETELLSGYSDVVTFVKYFSRQLARKLNECPVLFVELLFPKSTKTAYFLQHGKDREFERKRTRLPSALEFGPDLSRETRIAVALSLVIQDEACSNQLPWIESVMQIALEERKRWQSALANDQEITGVSPSLGPAASEFVVSFDDPEHVLAHVTSNKLQLLMSCLGFQANGTADQNEFAYILPSAVSGENLQESIDILLRTKQSPLSHLENGEDISSCVRVKRRKRPQSLGEEENDAILSSEGDFEFPDNLREKKQRGRSKKAASSRQERDMLDEEEARARREQRKINEQKRREGIKSALYIASSDDDSDVERDREFFEEEKKLREKMSRAAIEAPGGEDLDDGPHVAQKKKKKKKRSNSDGSAGEQKRARISLSSSESEGDASQGKGSDNPSDEEMRAEA</sequence>
<dbReference type="Pfam" id="PF04821">
    <property type="entry name" value="TIMELESS"/>
    <property type="match status" value="1"/>
</dbReference>
<gene>
    <name evidence="10" type="primary">TOF1_1</name>
    <name evidence="10" type="ORF">TWF696_008820</name>
</gene>
<dbReference type="GO" id="GO:0043111">
    <property type="term" value="P:replication fork arrest"/>
    <property type="evidence" value="ECO:0007669"/>
    <property type="project" value="TreeGrafter"/>
</dbReference>
<evidence type="ECO:0000256" key="7">
    <source>
        <dbReference type="ARBA" id="ARBA00023306"/>
    </source>
</evidence>
<protein>
    <recommendedName>
        <fullName evidence="3">Topoisomerase 1-associated factor 1</fullName>
    </recommendedName>
</protein>